<organism evidence="3 4">
    <name type="scientific">Nocardiopsis metallicus</name>
    <dbReference type="NCBI Taxonomy" id="179819"/>
    <lineage>
        <taxon>Bacteria</taxon>
        <taxon>Bacillati</taxon>
        <taxon>Actinomycetota</taxon>
        <taxon>Actinomycetes</taxon>
        <taxon>Streptosporangiales</taxon>
        <taxon>Nocardiopsidaceae</taxon>
        <taxon>Nocardiopsis</taxon>
    </lineage>
</organism>
<evidence type="ECO:0000313" key="4">
    <source>
        <dbReference type="Proteomes" id="UP000579647"/>
    </source>
</evidence>
<dbReference type="Proteomes" id="UP000579647">
    <property type="component" value="Unassembled WGS sequence"/>
</dbReference>
<dbReference type="InterPro" id="IPR036457">
    <property type="entry name" value="PPM-type-like_dom_sf"/>
</dbReference>
<evidence type="ECO:0000313" key="3">
    <source>
        <dbReference type="EMBL" id="MBB5494091.1"/>
    </source>
</evidence>
<sequence length="145" mass="15967">MEHLGTTRYVTALIADLNLRTGRLKWVSHGRHPPVRIRDGRLVDLPVCQPGSPLGVDLGPGATVSEEQLHPGDRLVLFTYGITETHGPGGDEFGLDRFVNFIVRHDAEGLPVPEALRRLIHSILDYHGGALQDDATVLFVEWHGP</sequence>
<keyword evidence="1" id="KW-0378">Hydrolase</keyword>
<feature type="domain" description="PPM-type phosphatase" evidence="2">
    <location>
        <begin position="2"/>
        <end position="142"/>
    </location>
</feature>
<dbReference type="InterPro" id="IPR001932">
    <property type="entry name" value="PPM-type_phosphatase-like_dom"/>
</dbReference>
<dbReference type="PANTHER" id="PTHR43156">
    <property type="entry name" value="STAGE II SPORULATION PROTEIN E-RELATED"/>
    <property type="match status" value="1"/>
</dbReference>
<name>A0A840WM71_9ACTN</name>
<dbReference type="AlphaFoldDB" id="A0A840WM71"/>
<dbReference type="InterPro" id="IPR052016">
    <property type="entry name" value="Bact_Sigma-Reg"/>
</dbReference>
<gene>
    <name evidence="3" type="ORF">HNR07_005228</name>
</gene>
<proteinExistence type="predicted"/>
<dbReference type="RefSeq" id="WP_312893977.1">
    <property type="nucleotide sequence ID" value="NZ_BAAAKM010000079.1"/>
</dbReference>
<dbReference type="PANTHER" id="PTHR43156:SF2">
    <property type="entry name" value="STAGE II SPORULATION PROTEIN E"/>
    <property type="match status" value="1"/>
</dbReference>
<dbReference type="SUPFAM" id="SSF81606">
    <property type="entry name" value="PP2C-like"/>
    <property type="match status" value="1"/>
</dbReference>
<dbReference type="Gene3D" id="3.60.40.10">
    <property type="entry name" value="PPM-type phosphatase domain"/>
    <property type="match status" value="1"/>
</dbReference>
<dbReference type="EMBL" id="JACHDO010000001">
    <property type="protein sequence ID" value="MBB5494091.1"/>
    <property type="molecule type" value="Genomic_DNA"/>
</dbReference>
<comment type="caution">
    <text evidence="3">The sequence shown here is derived from an EMBL/GenBank/DDBJ whole genome shotgun (WGS) entry which is preliminary data.</text>
</comment>
<protein>
    <submittedName>
        <fullName evidence="3">Serine phosphatase RsbU (Regulator of sigma subunit)</fullName>
    </submittedName>
</protein>
<reference evidence="3 4" key="1">
    <citation type="submission" date="2020-08" db="EMBL/GenBank/DDBJ databases">
        <title>Sequencing the genomes of 1000 actinobacteria strains.</title>
        <authorList>
            <person name="Klenk H.-P."/>
        </authorList>
    </citation>
    <scope>NUCLEOTIDE SEQUENCE [LARGE SCALE GENOMIC DNA]</scope>
    <source>
        <strain evidence="3 4">DSM 44598</strain>
    </source>
</reference>
<dbReference type="Pfam" id="PF07228">
    <property type="entry name" value="SpoIIE"/>
    <property type="match status" value="1"/>
</dbReference>
<evidence type="ECO:0000256" key="1">
    <source>
        <dbReference type="ARBA" id="ARBA00022801"/>
    </source>
</evidence>
<dbReference type="GO" id="GO:0016791">
    <property type="term" value="F:phosphatase activity"/>
    <property type="evidence" value="ECO:0007669"/>
    <property type="project" value="TreeGrafter"/>
</dbReference>
<evidence type="ECO:0000259" key="2">
    <source>
        <dbReference type="Pfam" id="PF07228"/>
    </source>
</evidence>
<keyword evidence="4" id="KW-1185">Reference proteome</keyword>
<accession>A0A840WM71</accession>